<keyword evidence="1" id="KW-0812">Transmembrane</keyword>
<evidence type="ECO:0000313" key="4">
    <source>
        <dbReference type="Proteomes" id="UP000241912"/>
    </source>
</evidence>
<feature type="domain" description="Ice-binding protein C-terminal" evidence="2">
    <location>
        <begin position="27"/>
        <end position="51"/>
    </location>
</feature>
<evidence type="ECO:0000259" key="2">
    <source>
        <dbReference type="Pfam" id="PF07589"/>
    </source>
</evidence>
<dbReference type="EMBL" id="PXXU01000008">
    <property type="protein sequence ID" value="PSJ18247.1"/>
    <property type="molecule type" value="Genomic_DNA"/>
</dbReference>
<proteinExistence type="predicted"/>
<evidence type="ECO:0000256" key="1">
    <source>
        <dbReference type="SAM" id="Phobius"/>
    </source>
</evidence>
<keyword evidence="1" id="KW-1133">Transmembrane helix</keyword>
<keyword evidence="1" id="KW-0472">Membrane</keyword>
<name>A0A2P7NXR9_9PROT</name>
<sequence>MAVGDYKFDVFARGIDAIESDLIHVTAVPEPETYAMLLAGLGLIGFIAHRRKIVIV</sequence>
<feature type="transmembrane region" description="Helical" evidence="1">
    <location>
        <begin position="33"/>
        <end position="49"/>
    </location>
</feature>
<dbReference type="AlphaFoldDB" id="A0A2P7NXR9"/>
<gene>
    <name evidence="3" type="ORF">C7H79_04075</name>
</gene>
<evidence type="ECO:0000313" key="3">
    <source>
        <dbReference type="EMBL" id="PSJ18247.1"/>
    </source>
</evidence>
<dbReference type="Proteomes" id="UP000241912">
    <property type="component" value="Unassembled WGS sequence"/>
</dbReference>
<protein>
    <recommendedName>
        <fullName evidence="2">Ice-binding protein C-terminal domain-containing protein</fullName>
    </recommendedName>
</protein>
<keyword evidence="4" id="KW-1185">Reference proteome</keyword>
<reference evidence="3 4" key="1">
    <citation type="submission" date="2018-03" db="EMBL/GenBank/DDBJ databases">
        <title>Draft genome of Nitrosomonas supralitoralis APG5.</title>
        <authorList>
            <person name="Urakawa H."/>
            <person name="Lopez J.V."/>
        </authorList>
    </citation>
    <scope>NUCLEOTIDE SEQUENCE [LARGE SCALE GENOMIC DNA]</scope>
    <source>
        <strain evidence="3 4">APG5</strain>
    </source>
</reference>
<dbReference type="InterPro" id="IPR013424">
    <property type="entry name" value="Ice-binding_C"/>
</dbReference>
<dbReference type="NCBIfam" id="TIGR02595">
    <property type="entry name" value="PEP_CTERM"/>
    <property type="match status" value="1"/>
</dbReference>
<organism evidence="3 4">
    <name type="scientific">Nitrosomonas supralitoralis</name>
    <dbReference type="NCBI Taxonomy" id="2116706"/>
    <lineage>
        <taxon>Bacteria</taxon>
        <taxon>Pseudomonadati</taxon>
        <taxon>Pseudomonadota</taxon>
        <taxon>Betaproteobacteria</taxon>
        <taxon>Nitrosomonadales</taxon>
        <taxon>Nitrosomonadaceae</taxon>
        <taxon>Nitrosomonas</taxon>
    </lineage>
</organism>
<accession>A0A2P7NXR9</accession>
<comment type="caution">
    <text evidence="3">The sequence shown here is derived from an EMBL/GenBank/DDBJ whole genome shotgun (WGS) entry which is preliminary data.</text>
</comment>
<dbReference type="NCBIfam" id="NF038126">
    <property type="entry name" value="PEP_CTERM_FxDxF"/>
    <property type="match status" value="1"/>
</dbReference>
<dbReference type="Pfam" id="PF07589">
    <property type="entry name" value="PEP-CTERM"/>
    <property type="match status" value="1"/>
</dbReference>